<evidence type="ECO:0000313" key="2">
    <source>
        <dbReference type="EMBL" id="KKN92865.1"/>
    </source>
</evidence>
<feature type="compositionally biased region" description="Acidic residues" evidence="1">
    <location>
        <begin position="66"/>
        <end position="76"/>
    </location>
</feature>
<evidence type="ECO:0000256" key="1">
    <source>
        <dbReference type="SAM" id="MobiDB-lite"/>
    </source>
</evidence>
<feature type="region of interest" description="Disordered" evidence="1">
    <location>
        <begin position="17"/>
        <end position="96"/>
    </location>
</feature>
<name>A0A0F9UI14_9ZZZZ</name>
<feature type="compositionally biased region" description="Polar residues" evidence="1">
    <location>
        <begin position="150"/>
        <end position="169"/>
    </location>
</feature>
<sequence>MGKKKDITTLFELITRQRDKLDKPKDPDKFVVPGWMDGDETARRGVSEDARDKAAGPQTPSAPETAEADESPDESPEPSKADLPKPAPTHIPATRPAHREFTDVDEPAAALSDQQGIPFAFKVAGGILVVMLAFFIGRSTVSVGPGTPKPTANQPNQNIHQAAPPTNTSISGPIARIPGKHYLVIESLRGHSDADYREAEQIVDFCDHHGHPAEVTEFELTDGGRCWGIWSLKPFDNPNSSRARAYAKAIEELGQKYFKLHRTYRFQQRTHPGGEFQPLFLTHHPEPSS</sequence>
<feature type="compositionally biased region" description="Basic and acidic residues" evidence="1">
    <location>
        <begin position="40"/>
        <end position="54"/>
    </location>
</feature>
<dbReference type="EMBL" id="LAZR01000091">
    <property type="protein sequence ID" value="KKN92865.1"/>
    <property type="molecule type" value="Genomic_DNA"/>
</dbReference>
<comment type="caution">
    <text evidence="2">The sequence shown here is derived from an EMBL/GenBank/DDBJ whole genome shotgun (WGS) entry which is preliminary data.</text>
</comment>
<organism evidence="2">
    <name type="scientific">marine sediment metagenome</name>
    <dbReference type="NCBI Taxonomy" id="412755"/>
    <lineage>
        <taxon>unclassified sequences</taxon>
        <taxon>metagenomes</taxon>
        <taxon>ecological metagenomes</taxon>
    </lineage>
</organism>
<dbReference type="AlphaFoldDB" id="A0A0F9UI14"/>
<accession>A0A0F9UI14</accession>
<reference evidence="2" key="1">
    <citation type="journal article" date="2015" name="Nature">
        <title>Complex archaea that bridge the gap between prokaryotes and eukaryotes.</title>
        <authorList>
            <person name="Spang A."/>
            <person name="Saw J.H."/>
            <person name="Jorgensen S.L."/>
            <person name="Zaremba-Niedzwiedzka K."/>
            <person name="Martijn J."/>
            <person name="Lind A.E."/>
            <person name="van Eijk R."/>
            <person name="Schleper C."/>
            <person name="Guy L."/>
            <person name="Ettema T.J."/>
        </authorList>
    </citation>
    <scope>NUCLEOTIDE SEQUENCE</scope>
</reference>
<proteinExistence type="predicted"/>
<gene>
    <name evidence="2" type="ORF">LCGC14_0203930</name>
</gene>
<feature type="compositionally biased region" description="Basic and acidic residues" evidence="1">
    <location>
        <begin position="17"/>
        <end position="29"/>
    </location>
</feature>
<feature type="region of interest" description="Disordered" evidence="1">
    <location>
        <begin position="146"/>
        <end position="169"/>
    </location>
</feature>
<protein>
    <submittedName>
        <fullName evidence="2">Uncharacterized protein</fullName>
    </submittedName>
</protein>